<dbReference type="PANTHER" id="PTHR46094:SF1">
    <property type="entry name" value="INTEGRATOR COMPLEX SUBUNIT 9"/>
    <property type="match status" value="1"/>
</dbReference>
<keyword evidence="7" id="KW-1185">Reference proteome</keyword>
<dbReference type="GeneID" id="101847061"/>
<feature type="domain" description="Beta-Casp" evidence="6">
    <location>
        <begin position="310"/>
        <end position="438"/>
    </location>
</feature>
<protein>
    <submittedName>
        <fullName evidence="8">Integrator complex subunit 9</fullName>
    </submittedName>
</protein>
<keyword evidence="4" id="KW-0963">Cytoplasm</keyword>
<comment type="subcellular location">
    <subcellularLocation>
        <location evidence="2">Cytoplasm</location>
    </subcellularLocation>
    <subcellularLocation>
        <location evidence="1">Nucleus</location>
    </subcellularLocation>
</comment>
<dbReference type="SUPFAM" id="SSF56281">
    <property type="entry name" value="Metallo-hydrolase/oxidoreductase"/>
    <property type="match status" value="1"/>
</dbReference>
<evidence type="ECO:0000256" key="2">
    <source>
        <dbReference type="ARBA" id="ARBA00004496"/>
    </source>
</evidence>
<dbReference type="InterPro" id="IPR048660">
    <property type="entry name" value="IntS9-like_C"/>
</dbReference>
<dbReference type="Proteomes" id="UP000694888">
    <property type="component" value="Unplaced"/>
</dbReference>
<dbReference type="Pfam" id="PF10996">
    <property type="entry name" value="Beta-Casp"/>
    <property type="match status" value="1"/>
</dbReference>
<dbReference type="Pfam" id="PF16661">
    <property type="entry name" value="Lactamase_B_6"/>
    <property type="match status" value="1"/>
</dbReference>
<reference evidence="8" key="1">
    <citation type="submission" date="2025-08" db="UniProtKB">
        <authorList>
            <consortium name="RefSeq"/>
        </authorList>
    </citation>
    <scope>IDENTIFICATION</scope>
</reference>
<dbReference type="InterPro" id="IPR022712">
    <property type="entry name" value="Beta_Casp"/>
</dbReference>
<dbReference type="InterPro" id="IPR001279">
    <property type="entry name" value="Metallo-B-lactamas"/>
</dbReference>
<evidence type="ECO:0000256" key="5">
    <source>
        <dbReference type="ARBA" id="ARBA00023242"/>
    </source>
</evidence>
<dbReference type="InterPro" id="IPR036866">
    <property type="entry name" value="RibonucZ/Hydroxyglut_hydro"/>
</dbReference>
<comment type="similarity">
    <text evidence="3">Belongs to the metallo-beta-lactamase superfamily. RNA-metabolizing metallo-beta-lactamase-like family. INTS9 subfamily.</text>
</comment>
<dbReference type="RefSeq" id="XP_012942172.1">
    <property type="nucleotide sequence ID" value="XM_013086718.2"/>
</dbReference>
<proteinExistence type="inferred from homology"/>
<dbReference type="Gene3D" id="3.60.15.10">
    <property type="entry name" value="Ribonuclease Z/Hydroxyacylglutathione hydrolase-like"/>
    <property type="match status" value="1"/>
</dbReference>
<gene>
    <name evidence="8" type="primary">LOC101847061</name>
</gene>
<accession>A0ABM1A765</accession>
<name>A0ABM1A765_APLCA</name>
<evidence type="ECO:0000256" key="4">
    <source>
        <dbReference type="ARBA" id="ARBA00022490"/>
    </source>
</evidence>
<dbReference type="SMART" id="SM01027">
    <property type="entry name" value="Beta-Casp"/>
    <property type="match status" value="1"/>
</dbReference>
<evidence type="ECO:0000256" key="1">
    <source>
        <dbReference type="ARBA" id="ARBA00004123"/>
    </source>
</evidence>
<evidence type="ECO:0000313" key="8">
    <source>
        <dbReference type="RefSeq" id="XP_012942172.1"/>
    </source>
</evidence>
<keyword evidence="5" id="KW-0539">Nucleus</keyword>
<evidence type="ECO:0000256" key="3">
    <source>
        <dbReference type="ARBA" id="ARBA00006861"/>
    </source>
</evidence>
<dbReference type="Gene3D" id="3.40.50.10890">
    <property type="match status" value="1"/>
</dbReference>
<sequence length="656" mass="72771">MKLVCLSDNPSKPCFILFFKGVRIMLDCGLDIKQLLHFVPLLVVPGFQVSKARSWAQGGDRRTRVPDDITQELKDCGGRLLVDGAPEFAIPETDMVELSSLDAILISSYSCMLALPYITEYTGFRGTVYLTEPTLHIGRQYMEELVKYVERNPKSAVASKWKQENIIKSLPAPLRDAINPRQWRKLYTLHDINSALSKVQLVGFSQKVDIFGSLTVTPASSGCCIGSCNWIIQSTFEKICYVAGTSTLTTHPRPMEQAPLKNADILVLSCLTQTPSSLPDPMIGEFCINAAVTVKNGGNVLVPCYASGVTFDLFECLSGHLEQCGLAGVPMYFLSPVSDSTLAYSNIFAEWLSSSKQSKVFLPECPFPHADLLAKGRLKNFSSIHSGLTTDFHTPCVLFAGHPSLRMGDIVHFIELWGGSAANTIIFTEPDFPHLDALAPFLPLAMRVCYCPIDTSLNFSQANKLIRDLRPLHLVVSETYMKPPVLEPLRNDLTIEFEPSPLTYKQGEVLSLPVKRQFETVEMESELASTLEPVEVKPGAAVSMVTASLVSRDNKYILKRLPRSVQSLKKRRSDGTVLWRKPYIFGSPSLQAIVEGLKQQGFTSLKVEENESGSIIHLMKEDSLIQVDGSSTHIICDSEDVRLRLRDVMLKCLKQL</sequence>
<evidence type="ECO:0000259" key="6">
    <source>
        <dbReference type="SMART" id="SM01027"/>
    </source>
</evidence>
<dbReference type="Pfam" id="PF21382">
    <property type="entry name" value="IntS9_C"/>
    <property type="match status" value="1"/>
</dbReference>
<dbReference type="InterPro" id="IPR027074">
    <property type="entry name" value="Integrator_9su"/>
</dbReference>
<dbReference type="PANTHER" id="PTHR46094">
    <property type="entry name" value="INTEGRATOR COMPLEX SUBUNIT 9"/>
    <property type="match status" value="1"/>
</dbReference>
<evidence type="ECO:0000313" key="7">
    <source>
        <dbReference type="Proteomes" id="UP000694888"/>
    </source>
</evidence>
<organism evidence="7 8">
    <name type="scientific">Aplysia californica</name>
    <name type="common">California sea hare</name>
    <dbReference type="NCBI Taxonomy" id="6500"/>
    <lineage>
        <taxon>Eukaryota</taxon>
        <taxon>Metazoa</taxon>
        <taxon>Spiralia</taxon>
        <taxon>Lophotrochozoa</taxon>
        <taxon>Mollusca</taxon>
        <taxon>Gastropoda</taxon>
        <taxon>Heterobranchia</taxon>
        <taxon>Euthyneura</taxon>
        <taxon>Tectipleura</taxon>
        <taxon>Aplysiida</taxon>
        <taxon>Aplysioidea</taxon>
        <taxon>Aplysiidae</taxon>
        <taxon>Aplysia</taxon>
    </lineage>
</organism>